<feature type="compositionally biased region" description="Basic and acidic residues" evidence="1">
    <location>
        <begin position="927"/>
        <end position="949"/>
    </location>
</feature>
<feature type="compositionally biased region" description="Polar residues" evidence="1">
    <location>
        <begin position="353"/>
        <end position="370"/>
    </location>
</feature>
<feature type="region of interest" description="Disordered" evidence="1">
    <location>
        <begin position="823"/>
        <end position="878"/>
    </location>
</feature>
<feature type="compositionally biased region" description="Basic and acidic residues" evidence="1">
    <location>
        <begin position="965"/>
        <end position="977"/>
    </location>
</feature>
<evidence type="ECO:0000256" key="1">
    <source>
        <dbReference type="SAM" id="MobiDB-lite"/>
    </source>
</evidence>
<dbReference type="CDD" id="cd02907">
    <property type="entry name" value="Macro_Af1521_BAL-like"/>
    <property type="match status" value="1"/>
</dbReference>
<sequence length="1007" mass="116572">MEKLAIIEEWQNDTNYSDSNNHRQRNLINNKYDEEIRQHNTSYQEDSKRNSYQDNASMSRTYFDQMMSQAKADDIEVVPRYQANKFQQNRNQKSASTRENNYEEDTLSFQMKEQNKVLLGGWLEVSVNFGDITNEQVDAITNAANEFLSHSGGLPFAISKKGGPSIQHDSNLWVNQNGKVETGTGRAVTKAGNMTNCKYVIHAVGPIWTNGRRDDEKLLYDCVTDTLKTASKLNCRSVSIPAISSGIFGFPKDLCAAHLFRAAEDFCFQNDQNNTCLRIIRFTNFDQETVSIFTKEIKLRYTERFECVPLTGTFNEGSGKKKSINNNQQKQNVSNNDHRNGSNSINSAINNNKTHQNSQNANLSNNKDFNSNKYQNQVIQQQPSLKRNTFFKEVQTQTLTYDELQQKIIKDYKESQKQAFEEPKQNKIKDYIEGQQILEKEQISRSNNEQIPDNQRQIIDEAIVKVRIENIQDDKQNQQIDEEQKSYEHNDQKSSLLEEKIPQEIVLNIKQSQDCDQFEEKNDQIKNSDSSANQLELQVYNNPKDNMNQYSETQNIQAVSELNKENIQTCIDALDKEGGKQLTHQDQTSGDFLDKQGEQQEDQQQKKIRSDIFDQQESDQKAQQENNSSKIPDKSDEEQNAQQENNSSNFLNKEGHEQQTQQEQTRCDHPDKEEEDQKSQLEKANNDLQQQEEHEKVQKYQQNTLKSNDEIDKAASLDGIKDSNEFQTHQNNSQIQSQDPNFNEQLIARQQLNIRYLNCECRRVKSLDQLNIRGKKDEEQKDLNNNIQVTESNQELEAKVSNELPKDNQNSDQEQASIPVIDHQNTNESQLQEKSDENQKDKVIDKQLDDSNYAATEEEKKDAENQISGNIGGEELKNEEEIINNSNNSNYDMSQASQINTEDNQKILNDQKDETKDQWQNRNLEFDQKSKIQNNDEKQKNENLKDIQNHKPIKQEIIQIQVKSSENKAEQINHEDSVEFEENKDDKFKKVANDEVLKATIDQMNSD</sequence>
<evidence type="ECO:0000259" key="2">
    <source>
        <dbReference type="PROSITE" id="PS51154"/>
    </source>
</evidence>
<dbReference type="Proteomes" id="UP000039865">
    <property type="component" value="Unassembled WGS sequence"/>
</dbReference>
<feature type="region of interest" description="Disordered" evidence="1">
    <location>
        <begin position="927"/>
        <end position="952"/>
    </location>
</feature>
<dbReference type="SMART" id="SM00506">
    <property type="entry name" value="A1pp"/>
    <property type="match status" value="1"/>
</dbReference>
<organism evidence="3 4">
    <name type="scientific">Stylonychia lemnae</name>
    <name type="common">Ciliate</name>
    <dbReference type="NCBI Taxonomy" id="5949"/>
    <lineage>
        <taxon>Eukaryota</taxon>
        <taxon>Sar</taxon>
        <taxon>Alveolata</taxon>
        <taxon>Ciliophora</taxon>
        <taxon>Intramacronucleata</taxon>
        <taxon>Spirotrichea</taxon>
        <taxon>Stichotrichia</taxon>
        <taxon>Sporadotrichida</taxon>
        <taxon>Oxytrichidae</taxon>
        <taxon>Stylonychinae</taxon>
        <taxon>Stylonychia</taxon>
    </lineage>
</organism>
<feature type="compositionally biased region" description="Basic and acidic residues" evidence="1">
    <location>
        <begin position="831"/>
        <end position="849"/>
    </location>
</feature>
<dbReference type="Gene3D" id="3.40.220.10">
    <property type="entry name" value="Leucine Aminopeptidase, subunit E, domain 1"/>
    <property type="match status" value="1"/>
</dbReference>
<feature type="compositionally biased region" description="Basic and acidic residues" evidence="1">
    <location>
        <begin position="665"/>
        <end position="698"/>
    </location>
</feature>
<dbReference type="OMA" id="NIQDPNM"/>
<dbReference type="PANTHER" id="PTHR11106">
    <property type="entry name" value="GANGLIOSIDE INDUCED DIFFERENTIATION ASSOCIATED PROTEIN 2-RELATED"/>
    <property type="match status" value="1"/>
</dbReference>
<dbReference type="EMBL" id="CCKQ01008267">
    <property type="protein sequence ID" value="CDW79702.1"/>
    <property type="molecule type" value="Genomic_DNA"/>
</dbReference>
<feature type="region of interest" description="Disordered" evidence="1">
    <location>
        <begin position="964"/>
        <end position="983"/>
    </location>
</feature>
<feature type="region of interest" description="Disordered" evidence="1">
    <location>
        <begin position="474"/>
        <end position="496"/>
    </location>
</feature>
<reference evidence="3 4" key="1">
    <citation type="submission" date="2014-06" db="EMBL/GenBank/DDBJ databases">
        <authorList>
            <person name="Swart Estienne"/>
        </authorList>
    </citation>
    <scope>NUCLEOTIDE SEQUENCE [LARGE SCALE GENOMIC DNA]</scope>
    <source>
        <strain evidence="3 4">130c</strain>
    </source>
</reference>
<dbReference type="PROSITE" id="PS51154">
    <property type="entry name" value="MACRO"/>
    <property type="match status" value="1"/>
</dbReference>
<feature type="domain" description="Macro" evidence="2">
    <location>
        <begin position="112"/>
        <end position="301"/>
    </location>
</feature>
<proteinExistence type="predicted"/>
<feature type="compositionally biased region" description="Basic and acidic residues" evidence="1">
    <location>
        <begin position="592"/>
        <end position="622"/>
    </location>
</feature>
<feature type="region of interest" description="Disordered" evidence="1">
    <location>
        <begin position="318"/>
        <end position="370"/>
    </location>
</feature>
<keyword evidence="4" id="KW-1185">Reference proteome</keyword>
<protein>
    <recommendedName>
        <fullName evidence="2">Macro domain-containing protein</fullName>
    </recommendedName>
</protein>
<dbReference type="SUPFAM" id="SSF52949">
    <property type="entry name" value="Macro domain-like"/>
    <property type="match status" value="1"/>
</dbReference>
<feature type="region of interest" description="Disordered" evidence="1">
    <location>
        <begin position="581"/>
        <end position="708"/>
    </location>
</feature>
<name>A0A078ADT5_STYLE</name>
<evidence type="ECO:0000313" key="3">
    <source>
        <dbReference type="EMBL" id="CDW79702.1"/>
    </source>
</evidence>
<dbReference type="Pfam" id="PF01661">
    <property type="entry name" value="Macro"/>
    <property type="match status" value="1"/>
</dbReference>
<dbReference type="InParanoid" id="A0A078ADT5"/>
<dbReference type="InterPro" id="IPR002589">
    <property type="entry name" value="Macro_dom"/>
</dbReference>
<accession>A0A078ADT5</accession>
<feature type="compositionally biased region" description="Low complexity" evidence="1">
    <location>
        <begin position="640"/>
        <end position="649"/>
    </location>
</feature>
<dbReference type="PANTHER" id="PTHR11106:SF111">
    <property type="entry name" value="MACRO DOMAIN-CONTAINING PROTEIN"/>
    <property type="match status" value="1"/>
</dbReference>
<dbReference type="AlphaFoldDB" id="A0A078ADT5"/>
<dbReference type="OrthoDB" id="6133115at2759"/>
<dbReference type="InterPro" id="IPR043472">
    <property type="entry name" value="Macro_dom-like"/>
</dbReference>
<gene>
    <name evidence="3" type="primary">Contig13814.g14734</name>
    <name evidence="3" type="ORF">STYLEM_8693</name>
</gene>
<evidence type="ECO:0000313" key="4">
    <source>
        <dbReference type="Proteomes" id="UP000039865"/>
    </source>
</evidence>
<feature type="compositionally biased region" description="Low complexity" evidence="1">
    <location>
        <begin position="324"/>
        <end position="352"/>
    </location>
</feature>